<feature type="region of interest" description="Disordered" evidence="1">
    <location>
        <begin position="15"/>
        <end position="41"/>
    </location>
</feature>
<evidence type="ECO:0000256" key="1">
    <source>
        <dbReference type="SAM" id="MobiDB-lite"/>
    </source>
</evidence>
<protein>
    <submittedName>
        <fullName evidence="2">Cell division control-like protein</fullName>
    </submittedName>
</protein>
<keyword evidence="2" id="KW-0131">Cell cycle</keyword>
<sequence length="101" mass="10647">KIDMDVDSSCEAQATHITGVTLPDAPATEDENSKAVEGENIGSVIENSETAVDTSAAVEIKSIEENGEGQDVANPDEVMEGANKPDNIKEATLLDDMQVDE</sequence>
<comment type="caution">
    <text evidence="2">The sequence shown here is derived from an EMBL/GenBank/DDBJ whole genome shotgun (WGS) entry which is preliminary data.</text>
</comment>
<dbReference type="GO" id="GO:0051301">
    <property type="term" value="P:cell division"/>
    <property type="evidence" value="ECO:0007669"/>
    <property type="project" value="UniProtKB-KW"/>
</dbReference>
<keyword evidence="2" id="KW-0132">Cell division</keyword>
<dbReference type="EMBL" id="LXQA010236331">
    <property type="protein sequence ID" value="MCI36683.1"/>
    <property type="molecule type" value="Genomic_DNA"/>
</dbReference>
<reference evidence="2 3" key="1">
    <citation type="journal article" date="2018" name="Front. Plant Sci.">
        <title>Red Clover (Trifolium pratense) and Zigzag Clover (T. medium) - A Picture of Genomic Similarities and Differences.</title>
        <authorList>
            <person name="Dluhosova J."/>
            <person name="Istvanek J."/>
            <person name="Nedelnik J."/>
            <person name="Repkova J."/>
        </authorList>
    </citation>
    <scope>NUCLEOTIDE SEQUENCE [LARGE SCALE GENOMIC DNA]</scope>
    <source>
        <strain evidence="3">cv. 10/8</strain>
        <tissue evidence="2">Leaf</tissue>
    </source>
</reference>
<proteinExistence type="predicted"/>
<feature type="region of interest" description="Disordered" evidence="1">
    <location>
        <begin position="65"/>
        <end position="101"/>
    </location>
</feature>
<organism evidence="2 3">
    <name type="scientific">Trifolium medium</name>
    <dbReference type="NCBI Taxonomy" id="97028"/>
    <lineage>
        <taxon>Eukaryota</taxon>
        <taxon>Viridiplantae</taxon>
        <taxon>Streptophyta</taxon>
        <taxon>Embryophyta</taxon>
        <taxon>Tracheophyta</taxon>
        <taxon>Spermatophyta</taxon>
        <taxon>Magnoliopsida</taxon>
        <taxon>eudicotyledons</taxon>
        <taxon>Gunneridae</taxon>
        <taxon>Pentapetalae</taxon>
        <taxon>rosids</taxon>
        <taxon>fabids</taxon>
        <taxon>Fabales</taxon>
        <taxon>Fabaceae</taxon>
        <taxon>Papilionoideae</taxon>
        <taxon>50 kb inversion clade</taxon>
        <taxon>NPAAA clade</taxon>
        <taxon>Hologalegina</taxon>
        <taxon>IRL clade</taxon>
        <taxon>Trifolieae</taxon>
        <taxon>Trifolium</taxon>
    </lineage>
</organism>
<evidence type="ECO:0000313" key="2">
    <source>
        <dbReference type="EMBL" id="MCI36683.1"/>
    </source>
</evidence>
<name>A0A392RJA8_9FABA</name>
<evidence type="ECO:0000313" key="3">
    <source>
        <dbReference type="Proteomes" id="UP000265520"/>
    </source>
</evidence>
<accession>A0A392RJA8</accession>
<feature type="non-terminal residue" evidence="2">
    <location>
        <position position="101"/>
    </location>
</feature>
<keyword evidence="3" id="KW-1185">Reference proteome</keyword>
<feature type="non-terminal residue" evidence="2">
    <location>
        <position position="1"/>
    </location>
</feature>
<dbReference type="Proteomes" id="UP000265520">
    <property type="component" value="Unassembled WGS sequence"/>
</dbReference>
<dbReference type="AlphaFoldDB" id="A0A392RJA8"/>